<protein>
    <submittedName>
        <fullName evidence="2">Uncharacterized protein</fullName>
    </submittedName>
</protein>
<proteinExistence type="predicted"/>
<reference evidence="2 3" key="1">
    <citation type="submission" date="2019-09" db="EMBL/GenBank/DDBJ databases">
        <title>A chromosome-level genome assembly of the Chinese tupelo Nyssa sinensis.</title>
        <authorList>
            <person name="Yang X."/>
            <person name="Kang M."/>
            <person name="Yang Y."/>
            <person name="Xiong H."/>
            <person name="Wang M."/>
            <person name="Zhang Z."/>
            <person name="Wang Z."/>
            <person name="Wu H."/>
            <person name="Ma T."/>
            <person name="Liu J."/>
            <person name="Xi Z."/>
        </authorList>
    </citation>
    <scope>NUCLEOTIDE SEQUENCE [LARGE SCALE GENOMIC DNA]</scope>
    <source>
        <strain evidence="2">J267</strain>
        <tissue evidence="2">Leaf</tissue>
    </source>
</reference>
<dbReference type="EMBL" id="CM018048">
    <property type="protein sequence ID" value="KAA8520966.1"/>
    <property type="molecule type" value="Genomic_DNA"/>
</dbReference>
<evidence type="ECO:0000313" key="2">
    <source>
        <dbReference type="EMBL" id="KAA8520966.1"/>
    </source>
</evidence>
<sequence>MNYAYQGKLPPNQLTAMAASYGSNQNTSNVWLPDSGATNHLTNDLSSLTTTEDYMGEDLVAIGNGKGLLISHNGSSKLTTPAHTFKITNDLTTGRILYKGYNQNGLYPIQNLKQLGFMACNGTPAQATTSAYSTSSFNNSSKPTYKTSKFKAPIQATLVPFATIFTTISTNMFTATPPTAASTIKGYHLQQPPSPTTQDLQQLPSSTQIHNIKHI</sequence>
<evidence type="ECO:0000313" key="3">
    <source>
        <dbReference type="Proteomes" id="UP000325577"/>
    </source>
</evidence>
<name>A0A5J4ZT39_9ASTE</name>
<feature type="region of interest" description="Disordered" evidence="1">
    <location>
        <begin position="187"/>
        <end position="215"/>
    </location>
</feature>
<dbReference type="AlphaFoldDB" id="A0A5J4ZT39"/>
<dbReference type="OrthoDB" id="1845088at2759"/>
<dbReference type="Proteomes" id="UP000325577">
    <property type="component" value="Linkage Group LG5"/>
</dbReference>
<evidence type="ECO:0000256" key="1">
    <source>
        <dbReference type="SAM" id="MobiDB-lite"/>
    </source>
</evidence>
<gene>
    <name evidence="2" type="ORF">F0562_011639</name>
</gene>
<feature type="compositionally biased region" description="Polar residues" evidence="1">
    <location>
        <begin position="196"/>
        <end position="215"/>
    </location>
</feature>
<accession>A0A5J4ZT39</accession>
<keyword evidence="3" id="KW-1185">Reference proteome</keyword>
<organism evidence="2 3">
    <name type="scientific">Nyssa sinensis</name>
    <dbReference type="NCBI Taxonomy" id="561372"/>
    <lineage>
        <taxon>Eukaryota</taxon>
        <taxon>Viridiplantae</taxon>
        <taxon>Streptophyta</taxon>
        <taxon>Embryophyta</taxon>
        <taxon>Tracheophyta</taxon>
        <taxon>Spermatophyta</taxon>
        <taxon>Magnoliopsida</taxon>
        <taxon>eudicotyledons</taxon>
        <taxon>Gunneridae</taxon>
        <taxon>Pentapetalae</taxon>
        <taxon>asterids</taxon>
        <taxon>Cornales</taxon>
        <taxon>Nyssaceae</taxon>
        <taxon>Nyssa</taxon>
    </lineage>
</organism>